<evidence type="ECO:0000256" key="1">
    <source>
        <dbReference type="ARBA" id="ARBA00022857"/>
    </source>
</evidence>
<evidence type="ECO:0000256" key="2">
    <source>
        <dbReference type="ARBA" id="ARBA00023002"/>
    </source>
</evidence>
<dbReference type="PANTHER" id="PTHR47706">
    <property type="entry name" value="NMRA-LIKE FAMILY PROTEIN"/>
    <property type="match status" value="1"/>
</dbReference>
<evidence type="ECO:0000313" key="5">
    <source>
        <dbReference type="Proteomes" id="UP000053342"/>
    </source>
</evidence>
<dbReference type="VEuPathDB" id="FungiDB:PV06_04059"/>
<dbReference type="HOGENOM" id="CLU_044876_3_2_1"/>
<sequence>MSTKVAVAGGTGNLGSPVVGALLAANYSVTVLTRTGSTSTSKLPKSPRLKVTEVDYSSVASLTEALKGQDVVVSTLASESTGSQNPLIDAAVAAGVKRFIPSEFGSDTTHPKSSQLPIYKHKVDTQRYLKAKAAENPGFTYTLVLNGAFLSWGVQVGFIVNVQNHSATVWNGGDVPFSATNLETIGKAVVGVIKHLPETANRPVYVQEALITQNQLIKYAREKDGVEWQITPKETARAYEEAMAELAKGPDADIGSAMVGSLMSAIFDSSYGPDFSSHLDNELLGIKGMTDADVKQMVENLMGSSGSSL</sequence>
<dbReference type="GO" id="GO:0016491">
    <property type="term" value="F:oxidoreductase activity"/>
    <property type="evidence" value="ECO:0007669"/>
    <property type="project" value="UniProtKB-KW"/>
</dbReference>
<dbReference type="Proteomes" id="UP000053342">
    <property type="component" value="Unassembled WGS sequence"/>
</dbReference>
<proteinExistence type="predicted"/>
<dbReference type="CDD" id="cd05259">
    <property type="entry name" value="PCBER_SDR_a"/>
    <property type="match status" value="1"/>
</dbReference>
<dbReference type="InterPro" id="IPR045312">
    <property type="entry name" value="PCBER-like"/>
</dbReference>
<name>A0A0D2DRS7_9EURO</name>
<protein>
    <recommendedName>
        <fullName evidence="3">NmrA-like domain-containing protein</fullName>
    </recommendedName>
</protein>
<dbReference type="PANTHER" id="PTHR47706:SF1">
    <property type="entry name" value="CIPA-LIKE, PUTATIVE (AFU_ORTHOLOGUE AFUA_1G12460)-RELATED"/>
    <property type="match status" value="1"/>
</dbReference>
<evidence type="ECO:0000313" key="4">
    <source>
        <dbReference type="EMBL" id="KIW45688.1"/>
    </source>
</evidence>
<reference evidence="4 5" key="1">
    <citation type="submission" date="2015-01" db="EMBL/GenBank/DDBJ databases">
        <title>The Genome Sequence of Exophiala oligosperma CBS72588.</title>
        <authorList>
            <consortium name="The Broad Institute Genomics Platform"/>
            <person name="Cuomo C."/>
            <person name="de Hoog S."/>
            <person name="Gorbushina A."/>
            <person name="Stielow B."/>
            <person name="Teixiera M."/>
            <person name="Abouelleil A."/>
            <person name="Chapman S.B."/>
            <person name="Priest M."/>
            <person name="Young S.K."/>
            <person name="Wortman J."/>
            <person name="Nusbaum C."/>
            <person name="Birren B."/>
        </authorList>
    </citation>
    <scope>NUCLEOTIDE SEQUENCE [LARGE SCALE GENOMIC DNA]</scope>
    <source>
        <strain evidence="4 5">CBS 72588</strain>
    </source>
</reference>
<keyword evidence="1" id="KW-0521">NADP</keyword>
<organism evidence="4 5">
    <name type="scientific">Exophiala oligosperma</name>
    <dbReference type="NCBI Taxonomy" id="215243"/>
    <lineage>
        <taxon>Eukaryota</taxon>
        <taxon>Fungi</taxon>
        <taxon>Dikarya</taxon>
        <taxon>Ascomycota</taxon>
        <taxon>Pezizomycotina</taxon>
        <taxon>Eurotiomycetes</taxon>
        <taxon>Chaetothyriomycetidae</taxon>
        <taxon>Chaetothyriales</taxon>
        <taxon>Herpotrichiellaceae</taxon>
        <taxon>Exophiala</taxon>
    </lineage>
</organism>
<dbReference type="EMBL" id="KN847334">
    <property type="protein sequence ID" value="KIW45688.1"/>
    <property type="molecule type" value="Genomic_DNA"/>
</dbReference>
<dbReference type="InterPro" id="IPR008030">
    <property type="entry name" value="NmrA-like"/>
</dbReference>
<evidence type="ECO:0000259" key="3">
    <source>
        <dbReference type="Pfam" id="PF05368"/>
    </source>
</evidence>
<dbReference type="RefSeq" id="XP_016265904.1">
    <property type="nucleotide sequence ID" value="XM_016404899.1"/>
</dbReference>
<dbReference type="Pfam" id="PF05368">
    <property type="entry name" value="NmrA"/>
    <property type="match status" value="1"/>
</dbReference>
<feature type="domain" description="NmrA-like" evidence="3">
    <location>
        <begin position="2"/>
        <end position="225"/>
    </location>
</feature>
<dbReference type="STRING" id="215243.A0A0D2DRS7"/>
<dbReference type="InterPro" id="IPR051609">
    <property type="entry name" value="NmrA/Isoflavone_reductase-like"/>
</dbReference>
<keyword evidence="2" id="KW-0560">Oxidoreductase</keyword>
<gene>
    <name evidence="4" type="ORF">PV06_04059</name>
</gene>
<dbReference type="GeneID" id="27356133"/>
<dbReference type="OrthoDB" id="9974981at2759"/>
<accession>A0A0D2DRS7</accession>
<dbReference type="SUPFAM" id="SSF51735">
    <property type="entry name" value="NAD(P)-binding Rossmann-fold domains"/>
    <property type="match status" value="1"/>
</dbReference>
<keyword evidence="5" id="KW-1185">Reference proteome</keyword>
<dbReference type="InterPro" id="IPR036291">
    <property type="entry name" value="NAD(P)-bd_dom_sf"/>
</dbReference>
<dbReference type="Gene3D" id="3.40.50.720">
    <property type="entry name" value="NAD(P)-binding Rossmann-like Domain"/>
    <property type="match status" value="1"/>
</dbReference>
<dbReference type="AlphaFoldDB" id="A0A0D2DRS7"/>